<reference evidence="1 2" key="1">
    <citation type="submission" date="2019-11" db="EMBL/GenBank/DDBJ databases">
        <title>Characterization of Elizabethkingia argenteiflava sp. nov., isolated from inner surface of Soybean Pods.</title>
        <authorList>
            <person name="Mo S."/>
        </authorList>
    </citation>
    <scope>NUCLEOTIDE SEQUENCE [LARGE SCALE GENOMIC DNA]</scope>
    <source>
        <strain evidence="1 2">YB22</strain>
    </source>
</reference>
<protein>
    <submittedName>
        <fullName evidence="1">Uncharacterized protein</fullName>
    </submittedName>
</protein>
<name>A0A845PVA0_9FLAO</name>
<organism evidence="1 2">
    <name type="scientific">Elizabethkingia argenteiflava</name>
    <dbReference type="NCBI Taxonomy" id="2681556"/>
    <lineage>
        <taxon>Bacteria</taxon>
        <taxon>Pseudomonadati</taxon>
        <taxon>Bacteroidota</taxon>
        <taxon>Flavobacteriia</taxon>
        <taxon>Flavobacteriales</taxon>
        <taxon>Weeksellaceae</taxon>
        <taxon>Elizabethkingia</taxon>
    </lineage>
</organism>
<accession>A0A845PVA0</accession>
<sequence length="153" mass="18021">MKTEYIFKRLILVLMIFPLVSCNKNYYTEYKAITYDELPKEVRAKTDSIVSNYSGEGYMCYDLSSGCKDCRVHNDDEGMLGLLINRRPHIVINACNKVYEVPITFQGALFFIYENKIYFPYITYFEGDLHGSKKIKEYLDIKKLEYRVVDLKN</sequence>
<keyword evidence="2" id="KW-1185">Reference proteome</keyword>
<dbReference type="EMBL" id="JAAABJ010000503">
    <property type="protein sequence ID" value="NAW51043.1"/>
    <property type="molecule type" value="Genomic_DNA"/>
</dbReference>
<gene>
    <name evidence="1" type="ORF">GNY06_06550</name>
</gene>
<evidence type="ECO:0000313" key="1">
    <source>
        <dbReference type="EMBL" id="NAW51043.1"/>
    </source>
</evidence>
<dbReference type="Proteomes" id="UP000553459">
    <property type="component" value="Unassembled WGS sequence"/>
</dbReference>
<comment type="caution">
    <text evidence="1">The sequence shown here is derived from an EMBL/GenBank/DDBJ whole genome shotgun (WGS) entry which is preliminary data.</text>
</comment>
<dbReference type="AlphaFoldDB" id="A0A845PVA0"/>
<evidence type="ECO:0000313" key="2">
    <source>
        <dbReference type="Proteomes" id="UP000553459"/>
    </source>
</evidence>
<proteinExistence type="predicted"/>